<evidence type="ECO:0000313" key="4">
    <source>
        <dbReference type="EMBL" id="MBF9231966.1"/>
    </source>
</evidence>
<protein>
    <submittedName>
        <fullName evidence="4">Glycosyltransferase</fullName>
    </submittedName>
</protein>
<evidence type="ECO:0000256" key="2">
    <source>
        <dbReference type="ARBA" id="ARBA00022679"/>
    </source>
</evidence>
<accession>A0A931FQN8</accession>
<dbReference type="SUPFAM" id="SSF53756">
    <property type="entry name" value="UDP-Glycosyltransferase/glycogen phosphorylase"/>
    <property type="match status" value="1"/>
</dbReference>
<organism evidence="4 5">
    <name type="scientific">Microvirga alba</name>
    <dbReference type="NCBI Taxonomy" id="2791025"/>
    <lineage>
        <taxon>Bacteria</taxon>
        <taxon>Pseudomonadati</taxon>
        <taxon>Pseudomonadota</taxon>
        <taxon>Alphaproteobacteria</taxon>
        <taxon>Hyphomicrobiales</taxon>
        <taxon>Methylobacteriaceae</taxon>
        <taxon>Microvirga</taxon>
    </lineage>
</organism>
<keyword evidence="1" id="KW-0328">Glycosyltransferase</keyword>
<evidence type="ECO:0000259" key="3">
    <source>
        <dbReference type="Pfam" id="PF13579"/>
    </source>
</evidence>
<dbReference type="PANTHER" id="PTHR12526:SF629">
    <property type="entry name" value="TEICHURONIC ACID BIOSYNTHESIS GLYCOSYLTRANSFERASE TUAH-RELATED"/>
    <property type="match status" value="1"/>
</dbReference>
<dbReference type="EMBL" id="JADQDO010000001">
    <property type="protein sequence ID" value="MBF9231966.1"/>
    <property type="molecule type" value="Genomic_DNA"/>
</dbReference>
<comment type="caution">
    <text evidence="4">The sequence shown here is derived from an EMBL/GenBank/DDBJ whole genome shotgun (WGS) entry which is preliminary data.</text>
</comment>
<sequence>MNDSESSQILGRTSRLEKPAIGVVALSQIADDPRVRRQGDAFSGAGWDVFGVGLPDARSLAPTWSILDDVDRKTPVEQSPVIAGQPRDLVDTASLTIGQRLARVATSPDELYFALRRRACAVGARMGLRAPELTRFSRAAAKYSGLSWAVGQGTRRLRQVRYVARMQAPRVWPRYADRVYWSLNSRFDDLYRLGASRRPDLWLANDWTALPIARRLAREQGSIFVYDTHELAADEYTERLRWRLLHRPVTVAIERECLKEAALVTCVSDGIADRLQELYDLKERPLVIRNTPTYQEMPFRPTGERIEVLYHGIVAPGRGLEECIRSVALWRPEFALTIRGPASDEYRAQLASAIVSAGVQGRVQLAPPVPMVDLVRAANAFDVGLFALPDHSRHNRFALPNKFFEYTMAGLALCVSDLPEMARLVKEHDLGLLFSGMEPASIAAAINSLDRASIDRYKRLSLAAARQLNWQKESETLVSLCARLVADRRKS</sequence>
<evidence type="ECO:0000256" key="1">
    <source>
        <dbReference type="ARBA" id="ARBA00022676"/>
    </source>
</evidence>
<dbReference type="Pfam" id="PF13692">
    <property type="entry name" value="Glyco_trans_1_4"/>
    <property type="match status" value="1"/>
</dbReference>
<dbReference type="PANTHER" id="PTHR12526">
    <property type="entry name" value="GLYCOSYLTRANSFERASE"/>
    <property type="match status" value="1"/>
</dbReference>
<dbReference type="Gene3D" id="3.40.50.2000">
    <property type="entry name" value="Glycogen Phosphorylase B"/>
    <property type="match status" value="2"/>
</dbReference>
<keyword evidence="5" id="KW-1185">Reference proteome</keyword>
<dbReference type="Pfam" id="PF13579">
    <property type="entry name" value="Glyco_trans_4_4"/>
    <property type="match status" value="1"/>
</dbReference>
<dbReference type="GO" id="GO:0016757">
    <property type="term" value="F:glycosyltransferase activity"/>
    <property type="evidence" value="ECO:0007669"/>
    <property type="project" value="UniProtKB-KW"/>
</dbReference>
<dbReference type="InterPro" id="IPR028098">
    <property type="entry name" value="Glyco_trans_4-like_N"/>
</dbReference>
<dbReference type="RefSeq" id="WP_196269953.1">
    <property type="nucleotide sequence ID" value="NZ_JADQDO010000001.1"/>
</dbReference>
<proteinExistence type="predicted"/>
<keyword evidence="2" id="KW-0808">Transferase</keyword>
<dbReference type="Proteomes" id="UP000599312">
    <property type="component" value="Unassembled WGS sequence"/>
</dbReference>
<gene>
    <name evidence="4" type="ORF">I2H38_01100</name>
</gene>
<name>A0A931FQN8_9HYPH</name>
<evidence type="ECO:0000313" key="5">
    <source>
        <dbReference type="Proteomes" id="UP000599312"/>
    </source>
</evidence>
<dbReference type="AlphaFoldDB" id="A0A931FQN8"/>
<feature type="domain" description="Glycosyltransferase subfamily 4-like N-terminal" evidence="3">
    <location>
        <begin position="159"/>
        <end position="290"/>
    </location>
</feature>
<reference evidence="4" key="1">
    <citation type="submission" date="2020-11" db="EMBL/GenBank/DDBJ databases">
        <authorList>
            <person name="Kim M.K."/>
        </authorList>
    </citation>
    <scope>NUCLEOTIDE SEQUENCE</scope>
    <source>
        <strain evidence="4">BT350</strain>
    </source>
</reference>